<evidence type="ECO:0000313" key="3">
    <source>
        <dbReference type="Proteomes" id="UP000282597"/>
    </source>
</evidence>
<accession>A0A2Z6EV82</accession>
<dbReference type="EMBL" id="AP018150">
    <property type="protein sequence ID" value="BBE09357.1"/>
    <property type="molecule type" value="Genomic_DNA"/>
</dbReference>
<dbReference type="Proteomes" id="UP000282597">
    <property type="component" value="Chromosome"/>
</dbReference>
<dbReference type="Pfam" id="PF06568">
    <property type="entry name" value="YjiS-like"/>
    <property type="match status" value="1"/>
</dbReference>
<dbReference type="InterPro" id="IPR009506">
    <property type="entry name" value="YjiS-like"/>
</dbReference>
<evidence type="ECO:0000259" key="1">
    <source>
        <dbReference type="Pfam" id="PF06568"/>
    </source>
</evidence>
<gene>
    <name evidence="2" type="ORF">MCB1EB_1196</name>
</gene>
<protein>
    <submittedName>
        <fullName evidence="2">Uncharacterized conserved small protein</fullName>
    </submittedName>
</protein>
<proteinExistence type="predicted"/>
<name>A0A2Z6EV82_9BURK</name>
<evidence type="ECO:0000313" key="2">
    <source>
        <dbReference type="EMBL" id="BBE09357.1"/>
    </source>
</evidence>
<dbReference type="RefSeq" id="WP_034957232.1">
    <property type="nucleotide sequence ID" value="NZ_AP018150.1"/>
</dbReference>
<sequence length="66" mass="7726">MSVMHFLGKILKTLRDKWDLARTRSALGLLDDEALKDVGLTRAQVWENPRLANWLRNDPYRHHKAS</sequence>
<dbReference type="AlphaFoldDB" id="A0A2Z6EV82"/>
<reference evidence="2 3" key="1">
    <citation type="journal article" date="2018" name="Microbes Environ.">
        <title>Comparative Genomic Insights into Endofungal Lifestyles of Two Bacterial Endosymbionts, Mycoavidus cysteinexigens and Burkholderia rhizoxinica.</title>
        <authorList>
            <person name="Sharmin D."/>
            <person name="Guo Y."/>
            <person name="Nishizawa T."/>
            <person name="Ohshima S."/>
            <person name="Sato Y."/>
            <person name="Takashima Y."/>
            <person name="Narisawa K."/>
            <person name="Ohta H."/>
        </authorList>
    </citation>
    <scope>NUCLEOTIDE SEQUENCE [LARGE SCALE GENOMIC DNA]</scope>
    <source>
        <strain evidence="2 3">B1-EB</strain>
    </source>
</reference>
<feature type="domain" description="YjiS-like" evidence="1">
    <location>
        <begin position="12"/>
        <end position="45"/>
    </location>
</feature>
<dbReference type="KEGG" id="mcys:MCB1EB_1196"/>
<keyword evidence="3" id="KW-1185">Reference proteome</keyword>
<organism evidence="2 3">
    <name type="scientific">Mycoavidus cysteinexigens</name>
    <dbReference type="NCBI Taxonomy" id="1553431"/>
    <lineage>
        <taxon>Bacteria</taxon>
        <taxon>Pseudomonadati</taxon>
        <taxon>Pseudomonadota</taxon>
        <taxon>Betaproteobacteria</taxon>
        <taxon>Burkholderiales</taxon>
        <taxon>Burkholderiaceae</taxon>
        <taxon>Mycoavidus</taxon>
    </lineage>
</organism>